<evidence type="ECO:0000313" key="3">
    <source>
        <dbReference type="EMBL" id="KAG2317781.1"/>
    </source>
</evidence>
<dbReference type="OrthoDB" id="786429at2759"/>
<keyword evidence="2" id="KW-0812">Transmembrane</keyword>
<feature type="transmembrane region" description="Helical" evidence="2">
    <location>
        <begin position="85"/>
        <end position="101"/>
    </location>
</feature>
<evidence type="ECO:0000256" key="1">
    <source>
        <dbReference type="SAM" id="MobiDB-lite"/>
    </source>
</evidence>
<keyword evidence="4" id="KW-1185">Reference proteome</keyword>
<proteinExistence type="predicted"/>
<comment type="caution">
    <text evidence="3">The sequence shown here is derived from an EMBL/GenBank/DDBJ whole genome shotgun (WGS) entry which is preliminary data.</text>
</comment>
<organism evidence="3 4">
    <name type="scientific">Brassica carinata</name>
    <name type="common">Ethiopian mustard</name>
    <name type="synonym">Abyssinian cabbage</name>
    <dbReference type="NCBI Taxonomy" id="52824"/>
    <lineage>
        <taxon>Eukaryota</taxon>
        <taxon>Viridiplantae</taxon>
        <taxon>Streptophyta</taxon>
        <taxon>Embryophyta</taxon>
        <taxon>Tracheophyta</taxon>
        <taxon>Spermatophyta</taxon>
        <taxon>Magnoliopsida</taxon>
        <taxon>eudicotyledons</taxon>
        <taxon>Gunneridae</taxon>
        <taxon>Pentapetalae</taxon>
        <taxon>rosids</taxon>
        <taxon>malvids</taxon>
        <taxon>Brassicales</taxon>
        <taxon>Brassicaceae</taxon>
        <taxon>Brassiceae</taxon>
        <taxon>Brassica</taxon>
    </lineage>
</organism>
<name>A0A8X7VUD2_BRACI</name>
<evidence type="ECO:0008006" key="5">
    <source>
        <dbReference type="Google" id="ProtNLM"/>
    </source>
</evidence>
<gene>
    <name evidence="3" type="ORF">Bca52824_020903</name>
</gene>
<evidence type="ECO:0000313" key="4">
    <source>
        <dbReference type="Proteomes" id="UP000886595"/>
    </source>
</evidence>
<feature type="compositionally biased region" description="Pro residues" evidence="1">
    <location>
        <begin position="52"/>
        <end position="64"/>
    </location>
</feature>
<dbReference type="EMBL" id="JAAMPC010000004">
    <property type="protein sequence ID" value="KAG2317781.1"/>
    <property type="molecule type" value="Genomic_DNA"/>
</dbReference>
<keyword evidence="2" id="KW-1133">Transmembrane helix</keyword>
<feature type="region of interest" description="Disordered" evidence="1">
    <location>
        <begin position="47"/>
        <end position="68"/>
    </location>
</feature>
<reference evidence="3 4" key="1">
    <citation type="submission" date="2020-02" db="EMBL/GenBank/DDBJ databases">
        <authorList>
            <person name="Ma Q."/>
            <person name="Huang Y."/>
            <person name="Song X."/>
            <person name="Pei D."/>
        </authorList>
    </citation>
    <scope>NUCLEOTIDE SEQUENCE [LARGE SCALE GENOMIC DNA]</scope>
    <source>
        <strain evidence="3">Sxm20200214</strain>
        <tissue evidence="3">Leaf</tissue>
    </source>
</reference>
<sequence length="118" mass="13181">MATALFNTTTTRSSNLFNHHRSILPRFHFRRRNISLLATPRLLRRIAVAGGPPSPPSPDPPPPENTTQLEGLVGAVTRIQDRVKIFLAVLFWMSLFFWVTVTDGRGKGGKGKKGSRFK</sequence>
<dbReference type="Proteomes" id="UP000886595">
    <property type="component" value="Unassembled WGS sequence"/>
</dbReference>
<evidence type="ECO:0000256" key="2">
    <source>
        <dbReference type="SAM" id="Phobius"/>
    </source>
</evidence>
<accession>A0A8X7VUD2</accession>
<dbReference type="AlphaFoldDB" id="A0A8X7VUD2"/>
<protein>
    <recommendedName>
        <fullName evidence="5">Transmembrane protein</fullName>
    </recommendedName>
</protein>
<keyword evidence="2" id="KW-0472">Membrane</keyword>
<dbReference type="PANTHER" id="PTHR37706">
    <property type="entry name" value="TRANSMEMBRANE PROTEIN"/>
    <property type="match status" value="1"/>
</dbReference>
<dbReference type="PANTHER" id="PTHR37706:SF2">
    <property type="entry name" value="TRANSMEMBRANE PROTEIN"/>
    <property type="match status" value="1"/>
</dbReference>